<evidence type="ECO:0000313" key="5">
    <source>
        <dbReference type="Proteomes" id="UP000001861"/>
    </source>
</evidence>
<feature type="domain" description="C2H2-type" evidence="3">
    <location>
        <begin position="15"/>
        <end position="38"/>
    </location>
</feature>
<dbReference type="AlphaFoldDB" id="A8MZV1"/>
<feature type="region of interest" description="Disordered" evidence="2">
    <location>
        <begin position="21"/>
        <end position="136"/>
    </location>
</feature>
<evidence type="ECO:0000256" key="1">
    <source>
        <dbReference type="SAM" id="Coils"/>
    </source>
</evidence>
<dbReference type="Proteomes" id="UP000001861">
    <property type="component" value="Unassembled WGS sequence"/>
</dbReference>
<evidence type="ECO:0000256" key="2">
    <source>
        <dbReference type="SAM" id="MobiDB-lite"/>
    </source>
</evidence>
<protein>
    <recommendedName>
        <fullName evidence="3">C2H2-type domain-containing protein</fullName>
    </recommendedName>
</protein>
<feature type="coiled-coil region" evidence="1">
    <location>
        <begin position="1070"/>
        <end position="1097"/>
    </location>
</feature>
<feature type="region of interest" description="Disordered" evidence="2">
    <location>
        <begin position="699"/>
        <end position="721"/>
    </location>
</feature>
<feature type="compositionally biased region" description="Basic and acidic residues" evidence="2">
    <location>
        <begin position="21"/>
        <end position="30"/>
    </location>
</feature>
<dbReference type="InterPro" id="IPR041078">
    <property type="entry name" value="Plavaka"/>
</dbReference>
<dbReference type="Pfam" id="PF18759">
    <property type="entry name" value="Plavaka"/>
    <property type="match status" value="1"/>
</dbReference>
<dbReference type="KEGG" id="cci:CC1G_02755"/>
<dbReference type="InterPro" id="IPR013087">
    <property type="entry name" value="Znf_C2H2_type"/>
</dbReference>
<evidence type="ECO:0000259" key="3">
    <source>
        <dbReference type="PROSITE" id="PS00028"/>
    </source>
</evidence>
<reference evidence="4 5" key="1">
    <citation type="journal article" date="2010" name="Proc. Natl. Acad. Sci. U.S.A.">
        <title>Insights into evolution of multicellular fungi from the assembled chromosomes of the mushroom Coprinopsis cinerea (Coprinus cinereus).</title>
        <authorList>
            <person name="Stajich J.E."/>
            <person name="Wilke S.K."/>
            <person name="Ahren D."/>
            <person name="Au C.H."/>
            <person name="Birren B.W."/>
            <person name="Borodovsky M."/>
            <person name="Burns C."/>
            <person name="Canback B."/>
            <person name="Casselton L.A."/>
            <person name="Cheng C.K."/>
            <person name="Deng J."/>
            <person name="Dietrich F.S."/>
            <person name="Fargo D.C."/>
            <person name="Farman M.L."/>
            <person name="Gathman A.C."/>
            <person name="Goldberg J."/>
            <person name="Guigo R."/>
            <person name="Hoegger P.J."/>
            <person name="Hooker J.B."/>
            <person name="Huggins A."/>
            <person name="James T.Y."/>
            <person name="Kamada T."/>
            <person name="Kilaru S."/>
            <person name="Kodira C."/>
            <person name="Kues U."/>
            <person name="Kupfer D."/>
            <person name="Kwan H.S."/>
            <person name="Lomsadze A."/>
            <person name="Li W."/>
            <person name="Lilly W.W."/>
            <person name="Ma L.J."/>
            <person name="Mackey A.J."/>
            <person name="Manning G."/>
            <person name="Martin F."/>
            <person name="Muraguchi H."/>
            <person name="Natvig D.O."/>
            <person name="Palmerini H."/>
            <person name="Ramesh M.A."/>
            <person name="Rehmeyer C.J."/>
            <person name="Roe B.A."/>
            <person name="Shenoy N."/>
            <person name="Stanke M."/>
            <person name="Ter-Hovhannisyan V."/>
            <person name="Tunlid A."/>
            <person name="Velagapudi R."/>
            <person name="Vision T.J."/>
            <person name="Zeng Q."/>
            <person name="Zolan M.E."/>
            <person name="Pukkila P.J."/>
        </authorList>
    </citation>
    <scope>NUCLEOTIDE SEQUENCE [LARGE SCALE GENOMIC DNA]</scope>
    <source>
        <strain evidence="5">Okayama-7 / 130 / ATCC MYA-4618 / FGSC 9003</strain>
    </source>
</reference>
<proteinExistence type="predicted"/>
<evidence type="ECO:0000313" key="4">
    <source>
        <dbReference type="EMBL" id="EAU93525.2"/>
    </source>
</evidence>
<dbReference type="EMBL" id="AACS02000001">
    <property type="protein sequence ID" value="EAU93525.2"/>
    <property type="molecule type" value="Genomic_DNA"/>
</dbReference>
<dbReference type="eggNOG" id="ENOG502SM5A">
    <property type="taxonomic scope" value="Eukaryota"/>
</dbReference>
<dbReference type="OMA" id="LRHFHDG"/>
<feature type="compositionally biased region" description="Pro residues" evidence="2">
    <location>
        <begin position="85"/>
        <end position="94"/>
    </location>
</feature>
<keyword evidence="5" id="KW-1185">Reference proteome</keyword>
<dbReference type="HOGENOM" id="CLU_006344_1_0_1"/>
<comment type="caution">
    <text evidence="4">The sequence shown here is derived from an EMBL/GenBank/DDBJ whole genome shotgun (WGS) entry which is preliminary data.</text>
</comment>
<dbReference type="RefSeq" id="XP_001828174.2">
    <property type="nucleotide sequence ID" value="XM_001828122.2"/>
</dbReference>
<dbReference type="VEuPathDB" id="FungiDB:CC1G_02755"/>
<feature type="compositionally biased region" description="Low complexity" evidence="2">
    <location>
        <begin position="47"/>
        <end position="64"/>
    </location>
</feature>
<organism evidence="4 5">
    <name type="scientific">Coprinopsis cinerea (strain Okayama-7 / 130 / ATCC MYA-4618 / FGSC 9003)</name>
    <name type="common">Inky cap fungus</name>
    <name type="synonym">Hormographiella aspergillata</name>
    <dbReference type="NCBI Taxonomy" id="240176"/>
    <lineage>
        <taxon>Eukaryota</taxon>
        <taxon>Fungi</taxon>
        <taxon>Dikarya</taxon>
        <taxon>Basidiomycota</taxon>
        <taxon>Agaricomycotina</taxon>
        <taxon>Agaricomycetes</taxon>
        <taxon>Agaricomycetidae</taxon>
        <taxon>Agaricales</taxon>
        <taxon>Agaricineae</taxon>
        <taxon>Psathyrellaceae</taxon>
        <taxon>Coprinopsis</taxon>
    </lineage>
</organism>
<gene>
    <name evidence="4" type="ORF">CC1G_02755</name>
</gene>
<sequence length="1146" mass="130306">MARNRKTSAIKKLPCPFPRCKERFKTDYGRTNHVRAKHASLAGHQMPAAPSPAASRRSCSPVSSEGGLSPNGWDNHGHEHIPQSSPSPPPPQAPRPKLKRKRIPFLQGIPCSINGDPLPSDTPPPPRYTPDSTDWTPFDGELQFNLTDFLYRRVEMSQANINTLLEMWALSLMQHGSTGPFDSYQHIYDTIDMINDGNAPWKCFKANVNEDLGDDAPAWKNQEYEVWYRDPDTVLTNLLDNPDFDGEFDTAAYVEFDEKGQRRWSDFMSANFAWKQSEKIYRDNPATEGAMYVPLILGSDKTTVSVATGNIEYHPLYLSIGNIHNSVRRAHRHAVVPIAFLAIPKSDRKYDNDPDFRRFKRQLYHSSISAIFQSIKDAMTTPVIRRCPDGHYRRVIYDFGSFIADYPEQVMLAGICQGWCPRCTVLPANMEGVGGPRTNELIDAILENGFSHQEIWDNYGFDSTVVPFTRDFPRACIYEILTSDLLHQVIKGTFKDHLVTWVEDYLYLAHEKAEADAIMDEIDRRLAAVPSFSGLRRFKQGRRFKQWTGDDSKALMKIYLPAINGLVPSDIVKCISAFMDFCFLVRRNDFDPQALAKIQESLAAFHKHREFFRKAGVRADGFSLPRQHSLVHYRDHIINFGAPNGLCSSITESRHITAVKRPWRRSSRFEALGQMLLTNQRLDKLAAIRASFIAREMIPPDRLPPQPTITKATNTDWEDDDLDEPDEGVVDGEDVLADVNLGRTREGRFFSADEVAAELDLPAFPQLLRNFLHDLTHPQDSNDSDDQSDWEDNDILDSIPSITTFRSAIATFYAPSDISGIRGMKREWIRCTESWRNSGPRHDTVFVVQNEEKPGFRGLAVVRVKKFISFTFEGTTYPCAVVEWFKKVGRAPDKDTGLWVVEPDSSINGRDRDVTIIHIDSILRSAHLIPRFGPEPIMSTGFKHIWTLDAFNSYFIRNTLEQGPSKYMTTTPESSPIHVPPRRCHLDPSNPVTPTKPPSIFDPDGPTPEPIKFPPLRCKHQVMRSNEQDMPRIKRDFEEAVNAEIVPSSDTEEESQPAVYQAKPSKIPRLSDLEQDARDLQEDIKEKINALTDVKCQQTKSEIALLQAKLILVRSQMSLLNNWVSLLEDTLKENRIPFPPYPLPKT</sequence>
<dbReference type="OrthoDB" id="3199698at2759"/>
<dbReference type="PROSITE" id="PS00028">
    <property type="entry name" value="ZINC_FINGER_C2H2_1"/>
    <property type="match status" value="1"/>
</dbReference>
<name>A8MZV1_COPC7</name>
<dbReference type="GeneID" id="6004664"/>
<dbReference type="InParanoid" id="A8MZV1"/>
<keyword evidence="1" id="KW-0175">Coiled coil</keyword>
<accession>A8MZV1</accession>